<feature type="transmembrane region" description="Helical" evidence="6">
    <location>
        <begin position="221"/>
        <end position="243"/>
    </location>
</feature>
<feature type="domain" description="Major facilitator superfamily (MFS) profile" evidence="7">
    <location>
        <begin position="25"/>
        <end position="398"/>
    </location>
</feature>
<dbReference type="Proteomes" id="UP000198507">
    <property type="component" value="Unassembled WGS sequence"/>
</dbReference>
<dbReference type="OrthoDB" id="9814237at2"/>
<feature type="transmembrane region" description="Helical" evidence="6">
    <location>
        <begin position="340"/>
        <end position="367"/>
    </location>
</feature>
<dbReference type="Gene3D" id="1.20.1250.20">
    <property type="entry name" value="MFS general substrate transporter like domains"/>
    <property type="match status" value="2"/>
</dbReference>
<dbReference type="AlphaFoldDB" id="A0A1H9ZH59"/>
<evidence type="ECO:0000313" key="8">
    <source>
        <dbReference type="EMBL" id="SES80397.1"/>
    </source>
</evidence>
<dbReference type="GO" id="GO:0022857">
    <property type="term" value="F:transmembrane transporter activity"/>
    <property type="evidence" value="ECO:0007669"/>
    <property type="project" value="InterPro"/>
</dbReference>
<comment type="subcellular location">
    <subcellularLocation>
        <location evidence="1">Cell membrane</location>
        <topology evidence="1">Multi-pass membrane protein</topology>
    </subcellularLocation>
</comment>
<gene>
    <name evidence="8" type="ORF">SAMN04488546_0568</name>
</gene>
<evidence type="ECO:0000256" key="2">
    <source>
        <dbReference type="ARBA" id="ARBA00022475"/>
    </source>
</evidence>
<dbReference type="EMBL" id="FOIE01000001">
    <property type="protein sequence ID" value="SES80397.1"/>
    <property type="molecule type" value="Genomic_DNA"/>
</dbReference>
<accession>A0A1H9ZH59</accession>
<evidence type="ECO:0000313" key="9">
    <source>
        <dbReference type="Proteomes" id="UP000198507"/>
    </source>
</evidence>
<protein>
    <submittedName>
        <fullName evidence="8">Predicted arabinose efflux permease, MFS family</fullName>
    </submittedName>
</protein>
<organism evidence="8 9">
    <name type="scientific">Geodermatophilus poikilotrophus</name>
    <dbReference type="NCBI Taxonomy" id="1333667"/>
    <lineage>
        <taxon>Bacteria</taxon>
        <taxon>Bacillati</taxon>
        <taxon>Actinomycetota</taxon>
        <taxon>Actinomycetes</taxon>
        <taxon>Geodermatophilales</taxon>
        <taxon>Geodermatophilaceae</taxon>
        <taxon>Geodermatophilus</taxon>
    </lineage>
</organism>
<dbReference type="Pfam" id="PF07690">
    <property type="entry name" value="MFS_1"/>
    <property type="match status" value="1"/>
</dbReference>
<evidence type="ECO:0000259" key="7">
    <source>
        <dbReference type="PROSITE" id="PS50850"/>
    </source>
</evidence>
<dbReference type="InterPro" id="IPR011701">
    <property type="entry name" value="MFS"/>
</dbReference>
<feature type="transmembrane region" description="Helical" evidence="6">
    <location>
        <begin position="310"/>
        <end position="328"/>
    </location>
</feature>
<keyword evidence="3 6" id="KW-0812">Transmembrane</keyword>
<evidence type="ECO:0000256" key="3">
    <source>
        <dbReference type="ARBA" id="ARBA00022692"/>
    </source>
</evidence>
<keyword evidence="5 6" id="KW-0472">Membrane</keyword>
<dbReference type="GO" id="GO:0005886">
    <property type="term" value="C:plasma membrane"/>
    <property type="evidence" value="ECO:0007669"/>
    <property type="project" value="UniProtKB-SubCell"/>
</dbReference>
<evidence type="ECO:0000256" key="4">
    <source>
        <dbReference type="ARBA" id="ARBA00022989"/>
    </source>
</evidence>
<sequence>MVGGPVGAGMRVAPAPKRGRGTVTPVAALGVGAFATGTDLFVVAGVLPGLAADLGITVGTAGLTVTVSAAAYAVGGPLLGAALGARSRRPVLIGSLALFGACTAVAAAAPTFAVLLAARALGALAASVHVPVAAAAAVAAVPARSRGRALGVVLGGASAAMVLGAPLGVLLAGVLSWRAAFGLAALFAAGGVGVLLRGDLGSGRLPPSTLSERLRPARRPAVVITLGATVLVMAGSNGVYSYLGVLLGPVAGPTGPGLVMAAFGLGGAAGAWWGGTLADRLGDRRLVLLAGGALTAAVAALPLVASTGGALLVVVAGWGTAAWAFTAAQQHRVLRLGEDAASVSLALNSAATHVGFAVGALLGGLVVDTAGPGPLALLGVALGGAGLTLHRFLDLEVRS</sequence>
<keyword evidence="9" id="KW-1185">Reference proteome</keyword>
<reference evidence="9" key="1">
    <citation type="submission" date="2016-10" db="EMBL/GenBank/DDBJ databases">
        <authorList>
            <person name="Varghese N."/>
            <person name="Submissions S."/>
        </authorList>
    </citation>
    <scope>NUCLEOTIDE SEQUENCE [LARGE SCALE GENOMIC DNA]</scope>
    <source>
        <strain evidence="9">DSM 44209</strain>
    </source>
</reference>
<dbReference type="PROSITE" id="PS50850">
    <property type="entry name" value="MFS"/>
    <property type="match status" value="1"/>
</dbReference>
<dbReference type="InterPro" id="IPR020846">
    <property type="entry name" value="MFS_dom"/>
</dbReference>
<feature type="transmembrane region" description="Helical" evidence="6">
    <location>
        <begin position="91"/>
        <end position="117"/>
    </location>
</feature>
<dbReference type="SUPFAM" id="SSF103473">
    <property type="entry name" value="MFS general substrate transporter"/>
    <property type="match status" value="1"/>
</dbReference>
<name>A0A1H9ZH59_9ACTN</name>
<feature type="transmembrane region" description="Helical" evidence="6">
    <location>
        <begin position="56"/>
        <end position="79"/>
    </location>
</feature>
<dbReference type="PANTHER" id="PTHR43124:SF10">
    <property type="entry name" value="PURINE EFFLUX PUMP PBUE"/>
    <property type="match status" value="1"/>
</dbReference>
<feature type="transmembrane region" description="Helical" evidence="6">
    <location>
        <begin position="179"/>
        <end position="200"/>
    </location>
</feature>
<evidence type="ECO:0000256" key="6">
    <source>
        <dbReference type="SAM" id="Phobius"/>
    </source>
</evidence>
<dbReference type="InterPro" id="IPR050189">
    <property type="entry name" value="MFS_Efflux_Transporters"/>
</dbReference>
<feature type="transmembrane region" description="Helical" evidence="6">
    <location>
        <begin position="123"/>
        <end position="143"/>
    </location>
</feature>
<evidence type="ECO:0000256" key="1">
    <source>
        <dbReference type="ARBA" id="ARBA00004651"/>
    </source>
</evidence>
<keyword evidence="4 6" id="KW-1133">Transmembrane helix</keyword>
<proteinExistence type="predicted"/>
<feature type="transmembrane region" description="Helical" evidence="6">
    <location>
        <begin position="150"/>
        <end position="173"/>
    </location>
</feature>
<keyword evidence="2" id="KW-1003">Cell membrane</keyword>
<feature type="transmembrane region" description="Helical" evidence="6">
    <location>
        <begin position="255"/>
        <end position="274"/>
    </location>
</feature>
<dbReference type="InterPro" id="IPR036259">
    <property type="entry name" value="MFS_trans_sf"/>
</dbReference>
<dbReference type="PANTHER" id="PTHR43124">
    <property type="entry name" value="PURINE EFFLUX PUMP PBUE"/>
    <property type="match status" value="1"/>
</dbReference>
<evidence type="ECO:0000256" key="5">
    <source>
        <dbReference type="ARBA" id="ARBA00023136"/>
    </source>
</evidence>
<feature type="transmembrane region" description="Helical" evidence="6">
    <location>
        <begin position="286"/>
        <end position="304"/>
    </location>
</feature>
<feature type="transmembrane region" description="Helical" evidence="6">
    <location>
        <begin position="373"/>
        <end position="393"/>
    </location>
</feature>
<feature type="transmembrane region" description="Helical" evidence="6">
    <location>
        <begin position="26"/>
        <end position="50"/>
    </location>
</feature>